<accession>A0A7W6DGS7</accession>
<proteinExistence type="predicted"/>
<name>A0A7W6DGS7_9SPHN</name>
<dbReference type="Proteomes" id="UP000552757">
    <property type="component" value="Unassembled WGS sequence"/>
</dbReference>
<gene>
    <name evidence="1" type="ORF">GGR44_002429</name>
</gene>
<dbReference type="SUPFAM" id="SSF52540">
    <property type="entry name" value="P-loop containing nucleoside triphosphate hydrolases"/>
    <property type="match status" value="1"/>
</dbReference>
<dbReference type="PANTHER" id="PTHR36451:SF1">
    <property type="entry name" value="OMEGA-HYDROXY-BETA-DIHYDROMENAQUINONE-9 SULFOTRANSFERASE STF3"/>
    <property type="match status" value="1"/>
</dbReference>
<organism evidence="1 2">
    <name type="scientific">Sphingobium fontiphilum</name>
    <dbReference type="NCBI Taxonomy" id="944425"/>
    <lineage>
        <taxon>Bacteria</taxon>
        <taxon>Pseudomonadati</taxon>
        <taxon>Pseudomonadota</taxon>
        <taxon>Alphaproteobacteria</taxon>
        <taxon>Sphingomonadales</taxon>
        <taxon>Sphingomonadaceae</taxon>
        <taxon>Sphingobium</taxon>
    </lineage>
</organism>
<dbReference type="Pfam" id="PF13469">
    <property type="entry name" value="Sulfotransfer_3"/>
    <property type="match status" value="1"/>
</dbReference>
<evidence type="ECO:0000313" key="1">
    <source>
        <dbReference type="EMBL" id="MBB3982763.1"/>
    </source>
</evidence>
<reference evidence="1 2" key="1">
    <citation type="submission" date="2020-08" db="EMBL/GenBank/DDBJ databases">
        <title>Genomic Encyclopedia of Type Strains, Phase IV (KMG-IV): sequencing the most valuable type-strain genomes for metagenomic binning, comparative biology and taxonomic classification.</title>
        <authorList>
            <person name="Goeker M."/>
        </authorList>
    </citation>
    <scope>NUCLEOTIDE SEQUENCE [LARGE SCALE GENOMIC DNA]</scope>
    <source>
        <strain evidence="1 2">DSM 29348</strain>
    </source>
</reference>
<sequence>MVHAAATDATVPLDPAALIADAQAQTGYTDFGPDLSFMTGFHELVQAVEAMDPPPQLRATARANITKILAMRLRMAEDDRNHPEIAAQDVGSPLIVCGLPRTGTTITYDLLCLDPAARAPTEWEWYIPWPAPEKATFDTDPRIAQVQAIYENWLAHAPQLRDIQRMDCTQPGECNHGMMMHFASTNFPAELGVPDFAKWLLSTVAEGQYRTHKRLLQQFQWKGPQGRWTLKSPQHLFDLPGLVEAYPGAMLVWTHRDPVLTFSSLSSMIAAFLAAVGADKDIKAVGRSVFETWSEGLERGLKARDARPDIGGRIIDLGHGEVVADPMGAIRRIYDRFDLPFTAEHQARITGFLEQNTAAKRLGRHKHSAEQFGIDPDEVRERLAPYYARFEHLLAPATRNEG</sequence>
<dbReference type="AlphaFoldDB" id="A0A7W6DGS7"/>
<evidence type="ECO:0008006" key="3">
    <source>
        <dbReference type="Google" id="ProtNLM"/>
    </source>
</evidence>
<dbReference type="EMBL" id="JACIEB010000005">
    <property type="protein sequence ID" value="MBB3982763.1"/>
    <property type="molecule type" value="Genomic_DNA"/>
</dbReference>
<comment type="caution">
    <text evidence="1">The sequence shown here is derived from an EMBL/GenBank/DDBJ whole genome shotgun (WGS) entry which is preliminary data.</text>
</comment>
<dbReference type="Gene3D" id="3.40.50.300">
    <property type="entry name" value="P-loop containing nucleotide triphosphate hydrolases"/>
    <property type="match status" value="1"/>
</dbReference>
<keyword evidence="2" id="KW-1185">Reference proteome</keyword>
<dbReference type="InterPro" id="IPR052736">
    <property type="entry name" value="Stf3_sulfotransferase"/>
</dbReference>
<dbReference type="RefSeq" id="WP_183955823.1">
    <property type="nucleotide sequence ID" value="NZ_JACIEB010000005.1"/>
</dbReference>
<dbReference type="PANTHER" id="PTHR36451">
    <property type="entry name" value="PAPS-DEPENDENT SULFOTRANSFERASE STF3"/>
    <property type="match status" value="1"/>
</dbReference>
<evidence type="ECO:0000313" key="2">
    <source>
        <dbReference type="Proteomes" id="UP000552757"/>
    </source>
</evidence>
<protein>
    <recommendedName>
        <fullName evidence="3">Sulfotransferase</fullName>
    </recommendedName>
</protein>
<dbReference type="InterPro" id="IPR027417">
    <property type="entry name" value="P-loop_NTPase"/>
</dbReference>